<comment type="caution">
    <text evidence="7">The sequence shown here is derived from an EMBL/GenBank/DDBJ whole genome shotgun (WGS) entry which is preliminary data.</text>
</comment>
<evidence type="ECO:0000313" key="7">
    <source>
        <dbReference type="EMBL" id="KAA6372186.1"/>
    </source>
</evidence>
<evidence type="ECO:0000256" key="2">
    <source>
        <dbReference type="ARBA" id="ARBA00022679"/>
    </source>
</evidence>
<evidence type="ECO:0000259" key="6">
    <source>
        <dbReference type="PROSITE" id="PS50305"/>
    </source>
</evidence>
<protein>
    <recommendedName>
        <fullName evidence="6">Deacetylase sirtuin-type domain-containing protein</fullName>
    </recommendedName>
</protein>
<keyword evidence="3" id="KW-0520">NAD</keyword>
<feature type="compositionally biased region" description="Basic and acidic residues" evidence="5">
    <location>
        <begin position="195"/>
        <end position="226"/>
    </location>
</feature>
<sequence length="226" mass="25970">MDESTSIPIYKPSVVFFGEMIPQEFYQIRDSIIDKCDLLVVLGNSLKSKPVSDIISDIDNSIPQILINKEVVGPPNHFDICLIGDCDEICGKIAQQIGMVIPVSEQQRKKASVIATDQLIRERKGIMIKEEDEDVDIEKDNNETLPEQNDMAYFDRIKMRSNPPNITIFSNPERDVDHDITFSFNEDFEDDDKEEEKQDNYESDDANTKQKEEDILDKDTNNNDHH</sequence>
<dbReference type="InterPro" id="IPR050134">
    <property type="entry name" value="NAD-dep_sirtuin_deacylases"/>
</dbReference>
<dbReference type="InterPro" id="IPR026590">
    <property type="entry name" value="Ssirtuin_cat_dom"/>
</dbReference>
<reference evidence="7 8" key="1">
    <citation type="submission" date="2019-03" db="EMBL/GenBank/DDBJ databases">
        <title>Single cell metagenomics reveals metabolic interactions within the superorganism composed of flagellate Streblomastix strix and complex community of Bacteroidetes bacteria on its surface.</title>
        <authorList>
            <person name="Treitli S.C."/>
            <person name="Kolisko M."/>
            <person name="Husnik F."/>
            <person name="Keeling P."/>
            <person name="Hampl V."/>
        </authorList>
    </citation>
    <scope>NUCLEOTIDE SEQUENCE [LARGE SCALE GENOMIC DNA]</scope>
    <source>
        <strain evidence="7">ST1C</strain>
    </source>
</reference>
<name>A0A5J4UNA9_9EUKA</name>
<evidence type="ECO:0000256" key="1">
    <source>
        <dbReference type="ARBA" id="ARBA00001947"/>
    </source>
</evidence>
<organism evidence="7 8">
    <name type="scientific">Streblomastix strix</name>
    <dbReference type="NCBI Taxonomy" id="222440"/>
    <lineage>
        <taxon>Eukaryota</taxon>
        <taxon>Metamonada</taxon>
        <taxon>Preaxostyla</taxon>
        <taxon>Oxymonadida</taxon>
        <taxon>Streblomastigidae</taxon>
        <taxon>Streblomastix</taxon>
    </lineage>
</organism>
<dbReference type="Proteomes" id="UP000324800">
    <property type="component" value="Unassembled WGS sequence"/>
</dbReference>
<proteinExistence type="predicted"/>
<comment type="caution">
    <text evidence="4">Lacks conserved residue(s) required for the propagation of feature annotation.</text>
</comment>
<dbReference type="GO" id="GO:0005634">
    <property type="term" value="C:nucleus"/>
    <property type="evidence" value="ECO:0007669"/>
    <property type="project" value="TreeGrafter"/>
</dbReference>
<evidence type="ECO:0000313" key="8">
    <source>
        <dbReference type="Proteomes" id="UP000324800"/>
    </source>
</evidence>
<comment type="cofactor">
    <cofactor evidence="1">
        <name>Zn(2+)</name>
        <dbReference type="ChEBI" id="CHEBI:29105"/>
    </cofactor>
</comment>
<dbReference type="GO" id="GO:0070403">
    <property type="term" value="F:NAD+ binding"/>
    <property type="evidence" value="ECO:0007669"/>
    <property type="project" value="InterPro"/>
</dbReference>
<dbReference type="PANTHER" id="PTHR11085">
    <property type="entry name" value="NAD-DEPENDENT PROTEIN DEACYLASE SIRTUIN-5, MITOCHONDRIAL-RELATED"/>
    <property type="match status" value="1"/>
</dbReference>
<dbReference type="GO" id="GO:0017136">
    <property type="term" value="F:histone deacetylase activity, NAD-dependent"/>
    <property type="evidence" value="ECO:0007669"/>
    <property type="project" value="TreeGrafter"/>
</dbReference>
<dbReference type="PANTHER" id="PTHR11085:SF9">
    <property type="entry name" value="NAD-DEPENDENT PROTEIN DEACETYLASE SIRTUIN-1"/>
    <property type="match status" value="1"/>
</dbReference>
<keyword evidence="2" id="KW-0808">Transferase</keyword>
<dbReference type="OrthoDB" id="424302at2759"/>
<accession>A0A5J4UNA9</accession>
<evidence type="ECO:0000256" key="5">
    <source>
        <dbReference type="SAM" id="MobiDB-lite"/>
    </source>
</evidence>
<dbReference type="AlphaFoldDB" id="A0A5J4UNA9"/>
<dbReference type="Gene3D" id="3.40.50.1220">
    <property type="entry name" value="TPP-binding domain"/>
    <property type="match status" value="1"/>
</dbReference>
<dbReference type="InterPro" id="IPR003000">
    <property type="entry name" value="Sirtuin"/>
</dbReference>
<gene>
    <name evidence="7" type="ORF">EZS28_032286</name>
</gene>
<dbReference type="SUPFAM" id="SSF52467">
    <property type="entry name" value="DHS-like NAD/FAD-binding domain"/>
    <property type="match status" value="1"/>
</dbReference>
<feature type="domain" description="Deacetylase sirtuin-type" evidence="6">
    <location>
        <begin position="1"/>
        <end position="100"/>
    </location>
</feature>
<evidence type="ECO:0000256" key="3">
    <source>
        <dbReference type="ARBA" id="ARBA00023027"/>
    </source>
</evidence>
<feature type="region of interest" description="Disordered" evidence="5">
    <location>
        <begin position="169"/>
        <end position="226"/>
    </location>
</feature>
<dbReference type="InterPro" id="IPR029035">
    <property type="entry name" value="DHS-like_NAD/FAD-binding_dom"/>
</dbReference>
<dbReference type="PROSITE" id="PS50305">
    <property type="entry name" value="SIRTUIN"/>
    <property type="match status" value="1"/>
</dbReference>
<evidence type="ECO:0000256" key="4">
    <source>
        <dbReference type="PROSITE-ProRule" id="PRU00236"/>
    </source>
</evidence>
<dbReference type="EMBL" id="SNRW01013814">
    <property type="protein sequence ID" value="KAA6372186.1"/>
    <property type="molecule type" value="Genomic_DNA"/>
</dbReference>
<dbReference type="Pfam" id="PF02146">
    <property type="entry name" value="SIR2"/>
    <property type="match status" value="1"/>
</dbReference>